<organism evidence="2 3">
    <name type="scientific">Austropuccinia psidii MF-1</name>
    <dbReference type="NCBI Taxonomy" id="1389203"/>
    <lineage>
        <taxon>Eukaryota</taxon>
        <taxon>Fungi</taxon>
        <taxon>Dikarya</taxon>
        <taxon>Basidiomycota</taxon>
        <taxon>Pucciniomycotina</taxon>
        <taxon>Pucciniomycetes</taxon>
        <taxon>Pucciniales</taxon>
        <taxon>Sphaerophragmiaceae</taxon>
        <taxon>Austropuccinia</taxon>
    </lineage>
</organism>
<evidence type="ECO:0000313" key="2">
    <source>
        <dbReference type="EMBL" id="MBW0495124.1"/>
    </source>
</evidence>
<protein>
    <submittedName>
        <fullName evidence="2">Uncharacterized protein</fullName>
    </submittedName>
</protein>
<feature type="region of interest" description="Disordered" evidence="1">
    <location>
        <begin position="1"/>
        <end position="26"/>
    </location>
</feature>
<comment type="caution">
    <text evidence="2">The sequence shown here is derived from an EMBL/GenBank/DDBJ whole genome shotgun (WGS) entry which is preliminary data.</text>
</comment>
<accession>A0A9Q3D1J0</accession>
<proteinExistence type="predicted"/>
<gene>
    <name evidence="2" type="ORF">O181_034839</name>
</gene>
<evidence type="ECO:0000256" key="1">
    <source>
        <dbReference type="SAM" id="MobiDB-lite"/>
    </source>
</evidence>
<dbReference type="EMBL" id="AVOT02012925">
    <property type="protein sequence ID" value="MBW0495124.1"/>
    <property type="molecule type" value="Genomic_DNA"/>
</dbReference>
<feature type="compositionally biased region" description="Low complexity" evidence="1">
    <location>
        <begin position="1"/>
        <end position="21"/>
    </location>
</feature>
<keyword evidence="3" id="KW-1185">Reference proteome</keyword>
<dbReference type="AlphaFoldDB" id="A0A9Q3D1J0"/>
<reference evidence="2" key="1">
    <citation type="submission" date="2021-03" db="EMBL/GenBank/DDBJ databases">
        <title>Draft genome sequence of rust myrtle Austropuccinia psidii MF-1, a brazilian biotype.</title>
        <authorList>
            <person name="Quecine M.C."/>
            <person name="Pachon D.M.R."/>
            <person name="Bonatelli M.L."/>
            <person name="Correr F.H."/>
            <person name="Franceschini L.M."/>
            <person name="Leite T.F."/>
            <person name="Margarido G.R.A."/>
            <person name="Almeida C.A."/>
            <person name="Ferrarezi J.A."/>
            <person name="Labate C.A."/>
        </authorList>
    </citation>
    <scope>NUCLEOTIDE SEQUENCE</scope>
    <source>
        <strain evidence="2">MF-1</strain>
    </source>
</reference>
<dbReference type="Proteomes" id="UP000765509">
    <property type="component" value="Unassembled WGS sequence"/>
</dbReference>
<evidence type="ECO:0000313" key="3">
    <source>
        <dbReference type="Proteomes" id="UP000765509"/>
    </source>
</evidence>
<sequence length="100" mass="10740">MSSSNSFQALSNSSDSDSNQSVELIKENSPLSPNLLLTTAVASSMNVFSLQIQQDLPVTEASKGILSITISSTSDPTNTQASIEKCTYLRVFFPQPQVKP</sequence>
<name>A0A9Q3D1J0_9BASI</name>